<organism evidence="4 5">
    <name type="scientific">Plasmodium ovale curtisi</name>
    <dbReference type="NCBI Taxonomy" id="864141"/>
    <lineage>
        <taxon>Eukaryota</taxon>
        <taxon>Sar</taxon>
        <taxon>Alveolata</taxon>
        <taxon>Apicomplexa</taxon>
        <taxon>Aconoidasida</taxon>
        <taxon>Haemosporida</taxon>
        <taxon>Plasmodiidae</taxon>
        <taxon>Plasmodium</taxon>
        <taxon>Plasmodium (Plasmodium)</taxon>
    </lineage>
</organism>
<feature type="region of interest" description="Disordered" evidence="2">
    <location>
        <begin position="587"/>
        <end position="611"/>
    </location>
</feature>
<sequence>MIIILKCVCIITHVKIDYKEMKSGQIYTGVVLSLPTMITGSRENLNLEREKQSNGQSDTQSEKQKDRQREKERERKLYNLSRVYHRKFETLLIYINIPRKKKGKLFYGDFFSNGDICSYVNTVQRSEKGVHYKENCEGEGKGKGNCDRDRDSDSDSDCADVNEKRNERQATNEEWRGEEVKADRDVYIRNLMIYLNNMIALYLSKSNLIDVCINRRSYNRCGFYACENTFLNNINKSKYKIDVNSKNIYLREYYDLFCSTNCMNTNLLLLKEIICNAKTSNENVNLRKKCQLIHIMFLTFFPFFKMYDISFLLNNIHLIKFQNDKIYVCNGVGNNFDSTSAYREKHNQEFAHASEGNKDITLEKVCEDTLPKNVDGDEPPEKVDGDIPTVETMADEPPKKADGDIPTVETMADEPSKKADGDIPTGETMADEPPKKTDGDIPTVETMADAPPEKADGDASQVERYTPGRKKKQQTVKVDKGKKEKNTKIVTFDEGVKLYTYYKGSRIYECTFDKICINENTGGMEVADKKEISQMQEEADTLSDVLDKTTRKCRKENTKLIEEIPDPSVKLNGVEKDAIEGGCSAFPSNKKQEQLETHEEKGGEKRDNGEVPVEKESMYEEEDLTVVENAQVKKKDECFSDIEIKEIYEQVRKSFILNGKYTFDNIWQHTAFDKTKVIGFNYETKDSSIDYASQKMSDINLKYNKEKEKKKIILVSSTGEQKTALRCSTGAHDECRDGEVDEKPIDNLVYDKAAERAEGLTHFIEAQKECDEAEVESVPVEVKSGLTEVCNVPVEVNSGLTEVGSDPCEVKRDPSEVMHDMSEEENDPDQLDKTSLWDLLMEKRKKIRDMYIREFRKVTSAHLDSSSMGRCAEGKQCNGEVLNENFPSGELPNGKLLSGEVLNEKLLSSELPNGKLLGGELLNGKLLGGELLNGKLLGGELLNGKLPSEEVPNGKLPNDELPSDEPLSDETSSDCMHSDDPHDNKYVYSAHRRTAYEDMSLYVVLWDIFTSNISKYTVHFFKKGEFIIPISINEMEKERKNNFLQKISEHIPEYVHSISSIILNVCRTFQFFKPLLPFKNVIYKSITCVIASALKTYKAELIPICEMDNIKKAEEFLMDENKMDEDELNDLSTLFFHNNFY</sequence>
<proteinExistence type="inferred from homology"/>
<feature type="compositionally biased region" description="Basic and acidic residues" evidence="2">
    <location>
        <begin position="590"/>
        <end position="611"/>
    </location>
</feature>
<dbReference type="AlphaFoldDB" id="A0A1A8VLH0"/>
<evidence type="ECO:0000313" key="4">
    <source>
        <dbReference type="EMBL" id="SBS81437.1"/>
    </source>
</evidence>
<evidence type="ECO:0000313" key="5">
    <source>
        <dbReference type="Proteomes" id="UP000078546"/>
    </source>
</evidence>
<dbReference type="Gene3D" id="1.25.40.820">
    <property type="match status" value="1"/>
</dbReference>
<reference evidence="5" key="1">
    <citation type="submission" date="2016-05" db="EMBL/GenBank/DDBJ databases">
        <authorList>
            <person name="Naeem Raeece"/>
        </authorList>
    </citation>
    <scope>NUCLEOTIDE SEQUENCE [LARGE SCALE GENOMIC DNA]</scope>
</reference>
<feature type="compositionally biased region" description="Basic and acidic residues" evidence="2">
    <location>
        <begin position="137"/>
        <end position="153"/>
    </location>
</feature>
<dbReference type="InterPro" id="IPR007308">
    <property type="entry name" value="Rtr1/RPAP2_dom"/>
</dbReference>
<comment type="similarity">
    <text evidence="1">Belongs to the RPAP2 family.</text>
</comment>
<protein>
    <recommendedName>
        <fullName evidence="3">RTR1-type domain-containing protein</fullName>
    </recommendedName>
</protein>
<dbReference type="PROSITE" id="PS51479">
    <property type="entry name" value="ZF_RTR1"/>
    <property type="match status" value="1"/>
</dbReference>
<accession>A0A1A8VLH0</accession>
<evidence type="ECO:0000256" key="1">
    <source>
        <dbReference type="PROSITE-ProRule" id="PRU00812"/>
    </source>
</evidence>
<evidence type="ECO:0000256" key="2">
    <source>
        <dbReference type="SAM" id="MobiDB-lite"/>
    </source>
</evidence>
<feature type="region of interest" description="Disordered" evidence="2">
    <location>
        <begin position="137"/>
        <end position="174"/>
    </location>
</feature>
<feature type="region of interest" description="Disordered" evidence="2">
    <location>
        <begin position="370"/>
        <end position="479"/>
    </location>
</feature>
<feature type="region of interest" description="Disordered" evidence="2">
    <location>
        <begin position="45"/>
        <end position="74"/>
    </location>
</feature>
<feature type="compositionally biased region" description="Acidic residues" evidence="2">
    <location>
        <begin position="961"/>
        <end position="972"/>
    </location>
</feature>
<feature type="compositionally biased region" description="Basic and acidic residues" evidence="2">
    <location>
        <begin position="60"/>
        <end position="74"/>
    </location>
</feature>
<dbReference type="InterPro" id="IPR038534">
    <property type="entry name" value="Rtr1/RPAP2_sf"/>
</dbReference>
<dbReference type="Proteomes" id="UP000078546">
    <property type="component" value="Unassembled WGS sequence"/>
</dbReference>
<dbReference type="Pfam" id="PF04181">
    <property type="entry name" value="RPAP2_Rtr1"/>
    <property type="match status" value="1"/>
</dbReference>
<gene>
    <name evidence="4" type="ORF">POVCU1_005470</name>
</gene>
<name>A0A1A8VLH0_PLAOA</name>
<dbReference type="EMBL" id="FLQV01000106">
    <property type="protein sequence ID" value="SBS81437.1"/>
    <property type="molecule type" value="Genomic_DNA"/>
</dbReference>
<feature type="region of interest" description="Disordered" evidence="2">
    <location>
        <begin position="948"/>
        <end position="979"/>
    </location>
</feature>
<feature type="domain" description="RTR1-type" evidence="3">
    <location>
        <begin position="198"/>
        <end position="288"/>
    </location>
</feature>
<feature type="compositionally biased region" description="Basic and acidic residues" evidence="2">
    <location>
        <begin position="161"/>
        <end position="174"/>
    </location>
</feature>
<evidence type="ECO:0000259" key="3">
    <source>
        <dbReference type="PROSITE" id="PS51479"/>
    </source>
</evidence>